<evidence type="ECO:0000313" key="2">
    <source>
        <dbReference type="EMBL" id="QHU31563.1"/>
    </source>
</evidence>
<dbReference type="EMBL" id="MN740530">
    <property type="protein sequence ID" value="QHU31563.1"/>
    <property type="molecule type" value="Genomic_DNA"/>
</dbReference>
<dbReference type="AlphaFoldDB" id="A0A6C0LLZ1"/>
<name>A0A6C0LLZ1_9ZZZZ</name>
<organism evidence="2">
    <name type="scientific">viral metagenome</name>
    <dbReference type="NCBI Taxonomy" id="1070528"/>
    <lineage>
        <taxon>unclassified sequences</taxon>
        <taxon>metagenomes</taxon>
        <taxon>organismal metagenomes</taxon>
    </lineage>
</organism>
<feature type="region of interest" description="Disordered" evidence="1">
    <location>
        <begin position="329"/>
        <end position="350"/>
    </location>
</feature>
<reference evidence="2" key="1">
    <citation type="journal article" date="2020" name="Nature">
        <title>Giant virus diversity and host interactions through global metagenomics.</title>
        <authorList>
            <person name="Schulz F."/>
            <person name="Roux S."/>
            <person name="Paez-Espino D."/>
            <person name="Jungbluth S."/>
            <person name="Walsh D.A."/>
            <person name="Denef V.J."/>
            <person name="McMahon K.D."/>
            <person name="Konstantinidis K.T."/>
            <person name="Eloe-Fadrosh E.A."/>
            <person name="Kyrpides N.C."/>
            <person name="Woyke T."/>
        </authorList>
    </citation>
    <scope>NUCLEOTIDE SEQUENCE</scope>
    <source>
        <strain evidence="2">GVMAG-M-3300027963-21</strain>
    </source>
</reference>
<evidence type="ECO:0000256" key="1">
    <source>
        <dbReference type="SAM" id="MobiDB-lite"/>
    </source>
</evidence>
<protein>
    <submittedName>
        <fullName evidence="2">Uncharacterized protein</fullName>
    </submittedName>
</protein>
<accession>A0A6C0LLZ1</accession>
<feature type="region of interest" description="Disordered" evidence="1">
    <location>
        <begin position="441"/>
        <end position="533"/>
    </location>
</feature>
<proteinExistence type="predicted"/>
<feature type="compositionally biased region" description="Low complexity" evidence="1">
    <location>
        <begin position="441"/>
        <end position="517"/>
    </location>
</feature>
<sequence length="615" mass="67847">MKGVYFNNSIEDFRDAISIISKASYENFENAELNTAYDRLKDARRTDFYEKKNPIMITKQEESFNLQMENYENGVYDKYSSISDPIGDEFLPYTIKNYKDDPAAISKNNMNQYTIINVYKNTLDRQPTDKELNRNLQDFYENDIDEELLKLRIYNSTEYKIITNMQSNAIKPELITNISKGQLADKLKAYYKDQHNTILTNTRVLDVLIKCYIHLQFNDYLFKALLMHDKYLAFENRVRTEYIVSDKKILDVFNETFLLSELRLIANELKRQDVLKRKALQTPIALYNNNQSELNSSNVIMGSGKHIADIVRNSDNVFNINIMVNKDDKTSMPFAKKPPPRPPPPIQQQQQQQAIATQQQATTNSHNTPYNQNIQNILNSIGNKNNEAVSLVMNNASTVGNIGTIANVGAGINAVSSGADIRNTNLISDISNIVNATSGTAGATSGTAGATSGTSGTSGATSGTSGATSGTSGATSGASGATSGTSGATSGTSGATSGTSGTVGATSGTAGATSGTSEQRYDTGEYDTGEYDNTSYEQELPSRIYNPIDYKYHYRGENGLPRPNVCSYGTKQIVQPIFLNSSTLFQGTDLREAAENTQVGSIMPKFEYYEYEDTV</sequence>
<feature type="compositionally biased region" description="Pro residues" evidence="1">
    <location>
        <begin position="336"/>
        <end position="346"/>
    </location>
</feature>